<evidence type="ECO:0000313" key="1">
    <source>
        <dbReference type="EMBL" id="KAI5083607.1"/>
    </source>
</evidence>
<sequence length="144" mass="16804">CFIGKHCYPLFVKVRGAELRELARERFKGADWDSLITPSLVAGLDLCTDQYRKIDFESKEEQIVRPVLQKSFDKLMPQLQVLFSDLVTFWLRADYYGYYNSSSWQLEKQCKWLEMVYGGNPTAAQLRRQVSAPFEPYGSFVLEV</sequence>
<gene>
    <name evidence="1" type="ORF">GOP47_0003350</name>
</gene>
<protein>
    <submittedName>
        <fullName evidence="1">Uncharacterized protein</fullName>
    </submittedName>
</protein>
<keyword evidence="2" id="KW-1185">Reference proteome</keyword>
<name>A0A9D4VDT8_ADICA</name>
<accession>A0A9D4VDT8</accession>
<comment type="caution">
    <text evidence="1">The sequence shown here is derived from an EMBL/GenBank/DDBJ whole genome shotgun (WGS) entry which is preliminary data.</text>
</comment>
<dbReference type="Proteomes" id="UP000886520">
    <property type="component" value="Chromosome 3"/>
</dbReference>
<feature type="non-terminal residue" evidence="1">
    <location>
        <position position="1"/>
    </location>
</feature>
<evidence type="ECO:0000313" key="2">
    <source>
        <dbReference type="Proteomes" id="UP000886520"/>
    </source>
</evidence>
<dbReference type="AlphaFoldDB" id="A0A9D4VDT8"/>
<organism evidence="1 2">
    <name type="scientific">Adiantum capillus-veneris</name>
    <name type="common">Maidenhair fern</name>
    <dbReference type="NCBI Taxonomy" id="13818"/>
    <lineage>
        <taxon>Eukaryota</taxon>
        <taxon>Viridiplantae</taxon>
        <taxon>Streptophyta</taxon>
        <taxon>Embryophyta</taxon>
        <taxon>Tracheophyta</taxon>
        <taxon>Polypodiopsida</taxon>
        <taxon>Polypodiidae</taxon>
        <taxon>Polypodiales</taxon>
        <taxon>Pteridineae</taxon>
        <taxon>Pteridaceae</taxon>
        <taxon>Vittarioideae</taxon>
        <taxon>Adiantum</taxon>
    </lineage>
</organism>
<dbReference type="EMBL" id="JABFUD020000002">
    <property type="protein sequence ID" value="KAI5083607.1"/>
    <property type="molecule type" value="Genomic_DNA"/>
</dbReference>
<reference evidence="1" key="1">
    <citation type="submission" date="2021-01" db="EMBL/GenBank/DDBJ databases">
        <title>Adiantum capillus-veneris genome.</title>
        <authorList>
            <person name="Fang Y."/>
            <person name="Liao Q."/>
        </authorList>
    </citation>
    <scope>NUCLEOTIDE SEQUENCE</scope>
    <source>
        <strain evidence="1">H3</strain>
        <tissue evidence="1">Leaf</tissue>
    </source>
</reference>
<proteinExistence type="predicted"/>